<dbReference type="InterPro" id="IPR051601">
    <property type="entry name" value="Serine_prot/Carboxylest_S33"/>
</dbReference>
<dbReference type="PANTHER" id="PTHR43248">
    <property type="entry name" value="2-SUCCINYL-6-HYDROXY-2,4-CYCLOHEXADIENE-1-CARBOXYLATE SYNTHASE"/>
    <property type="match status" value="1"/>
</dbReference>
<keyword evidence="3" id="KW-0378">Hydrolase</keyword>
<dbReference type="PANTHER" id="PTHR43248:SF29">
    <property type="entry name" value="TRIPEPTIDYL AMINOPEPTIDASE"/>
    <property type="match status" value="1"/>
</dbReference>
<dbReference type="GO" id="GO:0016787">
    <property type="term" value="F:hydrolase activity"/>
    <property type="evidence" value="ECO:0007669"/>
    <property type="project" value="UniProtKB-KW"/>
</dbReference>
<sequence length="515" mass="56748">MKRVVGVVVGAVLLVTAAGAPREAAAQELDQLVWGACDASGKVTQADTSRSRTGLVVECASLKVPLDYADPDKTISLALNRVRGRSSRGHLGALLVNPGGPGASGLDLAKRVAVQLPAELTGRFDVIGFDPRGVGNSEPALRCVDPAEYYAPPRPDNVPATTKQETVLLGRARQYAQACQSRWSWMLPHLSTENNARDMDEIRKALGEERISYLGYSYGTYLGAVYATLFPERVRRMVLDSVVDPKGVWYSSNLAQDLAFNRRHRDFLRWTARHNDVYRLGRTARLVSFAWYAMRDRLRTRPAGGVVGPSELDDVYTLGGYSDLVWPQLAKAFSAYVKRGDTAPLVAAYRRYAQNDAKDENEYAVYLGVQCRDVAWPAEWSRWRSDMTRMHAKAPFLTWSNAWYNAPCVYWPERGGTPVTLKDSATLPPIMLVQSERDAATPYQGALSMRAVFARSRLLTVAGGNHGATFNDNQCVDRKLAAYLRDGTLFGPATRVAQRPDARCAGSPEPLAASR</sequence>
<dbReference type="Gene3D" id="3.40.50.1820">
    <property type="entry name" value="alpha/beta hydrolase"/>
    <property type="match status" value="2"/>
</dbReference>
<dbReference type="AlphaFoldDB" id="A0A7W7VPM8"/>
<dbReference type="RefSeq" id="WP_184719055.1">
    <property type="nucleotide sequence ID" value="NZ_JACHJP010000006.1"/>
</dbReference>
<keyword evidence="2" id="KW-0732">Signal</keyword>
<evidence type="ECO:0000256" key="1">
    <source>
        <dbReference type="ARBA" id="ARBA00010088"/>
    </source>
</evidence>
<name>A0A7W7VPM8_9ACTN</name>
<comment type="caution">
    <text evidence="5">The sequence shown here is derived from an EMBL/GenBank/DDBJ whole genome shotgun (WGS) entry which is preliminary data.</text>
</comment>
<evidence type="ECO:0000313" key="6">
    <source>
        <dbReference type="Proteomes" id="UP000552644"/>
    </source>
</evidence>
<feature type="domain" description="AB hydrolase-1" evidence="4">
    <location>
        <begin position="93"/>
        <end position="468"/>
    </location>
</feature>
<reference evidence="5 6" key="1">
    <citation type="submission" date="2020-08" db="EMBL/GenBank/DDBJ databases">
        <title>Genomic Encyclopedia of Type Strains, Phase III (KMG-III): the genomes of soil and plant-associated and newly described type strains.</title>
        <authorList>
            <person name="Whitman W."/>
        </authorList>
    </citation>
    <scope>NUCLEOTIDE SEQUENCE [LARGE SCALE GENOMIC DNA]</scope>
    <source>
        <strain evidence="5 6">CECT 8840</strain>
    </source>
</reference>
<gene>
    <name evidence="5" type="ORF">FHS44_005248</name>
</gene>
<dbReference type="SUPFAM" id="SSF53474">
    <property type="entry name" value="alpha/beta-Hydrolases"/>
    <property type="match status" value="1"/>
</dbReference>
<dbReference type="InterPro" id="IPR029058">
    <property type="entry name" value="AB_hydrolase_fold"/>
</dbReference>
<dbReference type="Pfam" id="PF00561">
    <property type="entry name" value="Abhydrolase_1"/>
    <property type="match status" value="1"/>
</dbReference>
<accession>A0A7W7VPM8</accession>
<proteinExistence type="inferred from homology"/>
<comment type="similarity">
    <text evidence="1">Belongs to the peptidase S33 family.</text>
</comment>
<dbReference type="EMBL" id="JACHJP010000006">
    <property type="protein sequence ID" value="MBB4918121.1"/>
    <property type="molecule type" value="Genomic_DNA"/>
</dbReference>
<dbReference type="InterPro" id="IPR000073">
    <property type="entry name" value="AB_hydrolase_1"/>
</dbReference>
<dbReference type="Proteomes" id="UP000552644">
    <property type="component" value="Unassembled WGS sequence"/>
</dbReference>
<evidence type="ECO:0000313" key="5">
    <source>
        <dbReference type="EMBL" id="MBB4918121.1"/>
    </source>
</evidence>
<evidence type="ECO:0000259" key="4">
    <source>
        <dbReference type="Pfam" id="PF00561"/>
    </source>
</evidence>
<organism evidence="5 6">
    <name type="scientific">Streptosporangium saharense</name>
    <dbReference type="NCBI Taxonomy" id="1706840"/>
    <lineage>
        <taxon>Bacteria</taxon>
        <taxon>Bacillati</taxon>
        <taxon>Actinomycetota</taxon>
        <taxon>Actinomycetes</taxon>
        <taxon>Streptosporangiales</taxon>
        <taxon>Streptosporangiaceae</taxon>
        <taxon>Streptosporangium</taxon>
    </lineage>
</organism>
<protein>
    <submittedName>
        <fullName evidence="5">Pimeloyl-ACP methyl ester carboxylesterase</fullName>
    </submittedName>
</protein>
<evidence type="ECO:0000256" key="3">
    <source>
        <dbReference type="ARBA" id="ARBA00022801"/>
    </source>
</evidence>
<keyword evidence="6" id="KW-1185">Reference proteome</keyword>
<evidence type="ECO:0000256" key="2">
    <source>
        <dbReference type="ARBA" id="ARBA00022729"/>
    </source>
</evidence>